<feature type="transmembrane region" description="Helical" evidence="1">
    <location>
        <begin position="119"/>
        <end position="136"/>
    </location>
</feature>
<keyword evidence="1" id="KW-1133">Transmembrane helix</keyword>
<proteinExistence type="predicted"/>
<feature type="transmembrane region" description="Helical" evidence="1">
    <location>
        <begin position="148"/>
        <end position="167"/>
    </location>
</feature>
<dbReference type="EMBL" id="BX284602">
    <property type="protein sequence ID" value="CCD65273.1"/>
    <property type="molecule type" value="Genomic_DNA"/>
</dbReference>
<dbReference type="OrthoDB" id="5839207at2759"/>
<organism evidence="2 3">
    <name type="scientific">Caenorhabditis elegans</name>
    <dbReference type="NCBI Taxonomy" id="6239"/>
    <lineage>
        <taxon>Eukaryota</taxon>
        <taxon>Metazoa</taxon>
        <taxon>Ecdysozoa</taxon>
        <taxon>Nematoda</taxon>
        <taxon>Chromadorea</taxon>
        <taxon>Rhabditida</taxon>
        <taxon>Rhabditina</taxon>
        <taxon>Rhabditomorpha</taxon>
        <taxon>Rhabditoidea</taxon>
        <taxon>Rhabditidae</taxon>
        <taxon>Peloderinae</taxon>
        <taxon>Caenorhabditis</taxon>
    </lineage>
</organism>
<name>Q22478_CAEEL</name>
<dbReference type="PaxDb" id="6239-T14B4.5"/>
<dbReference type="RefSeq" id="NP_495368.1">
    <property type="nucleotide sequence ID" value="NM_062967.1"/>
</dbReference>
<dbReference type="PIR" id="T28889">
    <property type="entry name" value="T28889"/>
</dbReference>
<dbReference type="HOGENOM" id="CLU_1429252_0_0_1"/>
<keyword evidence="3" id="KW-1185">Reference proteome</keyword>
<keyword evidence="1" id="KW-0472">Membrane</keyword>
<dbReference type="Proteomes" id="UP000001940">
    <property type="component" value="Chromosome II"/>
</dbReference>
<dbReference type="GeneID" id="174108"/>
<dbReference type="KEGG" id="cel:CELE_T14B4.5"/>
<evidence type="ECO:0000256" key="1">
    <source>
        <dbReference type="SAM" id="Phobius"/>
    </source>
</evidence>
<sequence length="194" mass="22283">MALPRILEPEEDGIVGPFEQKVRHLLSLTFRFILAVFTASHLFDFMFSSIWMHGYVWTLNLPIDLDMTDKPAGALVKHQLDNMGHLERTIQSVLIVLAVVMVLLAQGFTQKPGKTTWQLFNTSAVVGLICGFIRPVQMQQRLFSSLHEGFYCYFMFFIISFILTVRFDEKLPKKNALVENPSKEEEAEVEKKNN</sequence>
<dbReference type="AlphaFoldDB" id="Q22478"/>
<evidence type="ECO:0000313" key="4">
    <source>
        <dbReference type="WormBase" id="T14B4.5"/>
    </source>
</evidence>
<keyword evidence="1 2" id="KW-0812">Transmembrane</keyword>
<evidence type="ECO:0000313" key="3">
    <source>
        <dbReference type="Proteomes" id="UP000001940"/>
    </source>
</evidence>
<feature type="transmembrane region" description="Helical" evidence="1">
    <location>
        <begin position="89"/>
        <end position="107"/>
    </location>
</feature>
<protein>
    <submittedName>
        <fullName evidence="2">Transmembrane protein</fullName>
    </submittedName>
</protein>
<dbReference type="OMA" id="LHEGFYC"/>
<dbReference type="Bgee" id="WBGene00020501">
    <property type="expression patterns" value="Expressed in embryo and 4 other cell types or tissues"/>
</dbReference>
<evidence type="ECO:0000313" key="2">
    <source>
        <dbReference type="EMBL" id="CCD65273.1"/>
    </source>
</evidence>
<dbReference type="InParanoid" id="Q22478"/>
<dbReference type="AGR" id="WB:WBGene00020501"/>
<accession>Q22478</accession>
<reference evidence="2 3" key="1">
    <citation type="journal article" date="1998" name="Science">
        <title>Genome sequence of the nematode C. elegans: a platform for investigating biology.</title>
        <authorList>
            <consortium name="The C. elegans sequencing consortium"/>
            <person name="Sulson J.E."/>
            <person name="Waterston R."/>
        </authorList>
    </citation>
    <scope>NUCLEOTIDE SEQUENCE [LARGE SCALE GENOMIC DNA]</scope>
    <source>
        <strain evidence="2 3">Bristol N2</strain>
    </source>
</reference>
<dbReference type="FunCoup" id="Q22478">
    <property type="interactions" value="152"/>
</dbReference>
<dbReference type="UCSC" id="T14B4.5">
    <property type="organism name" value="c. elegans"/>
</dbReference>
<dbReference type="PeptideAtlas" id="Q22478"/>
<dbReference type="CTD" id="174108"/>
<dbReference type="WormBase" id="T14B4.5">
    <property type="protein sequence ID" value="CE02048"/>
    <property type="gene ID" value="WBGene00020501"/>
</dbReference>
<gene>
    <name evidence="2" type="ORF">CELE_T14B4.5</name>
    <name evidence="2 4" type="ORF">T14B4.5</name>
</gene>
<feature type="transmembrane region" description="Helical" evidence="1">
    <location>
        <begin position="28"/>
        <end position="52"/>
    </location>
</feature>
<dbReference type="eggNOG" id="ENOG502SS1X">
    <property type="taxonomic scope" value="Eukaryota"/>
</dbReference>